<evidence type="ECO:0000313" key="1">
    <source>
        <dbReference type="EMBL" id="TKT88968.1"/>
    </source>
</evidence>
<keyword evidence="2" id="KW-1185">Reference proteome</keyword>
<evidence type="ECO:0000313" key="2">
    <source>
        <dbReference type="Proteomes" id="UP000304900"/>
    </source>
</evidence>
<organism evidence="1 2">
    <name type="scientific">Dyadobacter frigoris</name>
    <dbReference type="NCBI Taxonomy" id="2576211"/>
    <lineage>
        <taxon>Bacteria</taxon>
        <taxon>Pseudomonadati</taxon>
        <taxon>Bacteroidota</taxon>
        <taxon>Cytophagia</taxon>
        <taxon>Cytophagales</taxon>
        <taxon>Spirosomataceae</taxon>
        <taxon>Dyadobacter</taxon>
    </lineage>
</organism>
<dbReference type="Proteomes" id="UP000304900">
    <property type="component" value="Unassembled WGS sequence"/>
</dbReference>
<dbReference type="EMBL" id="SZVO01000013">
    <property type="protein sequence ID" value="TKT88968.1"/>
    <property type="molecule type" value="Genomic_DNA"/>
</dbReference>
<accession>A0A4U6CZX5</accession>
<dbReference type="AlphaFoldDB" id="A0A4U6CZX5"/>
<name>A0A4U6CZX5_9BACT</name>
<sequence length="69" mass="7880">MYVFKTNIREADQGKNLTKILHSHFPGSEISFDLGDCDKVLRIKHYGTFASQAVDILNHHGFDCEELLD</sequence>
<gene>
    <name evidence="1" type="ORF">FDK13_25135</name>
</gene>
<reference evidence="1 2" key="1">
    <citation type="submission" date="2019-05" db="EMBL/GenBank/DDBJ databases">
        <title>Dyadobacter AR-3-8 sp. nov., isolated from arctic soil.</title>
        <authorList>
            <person name="Chaudhary D.K."/>
        </authorList>
    </citation>
    <scope>NUCLEOTIDE SEQUENCE [LARGE SCALE GENOMIC DNA]</scope>
    <source>
        <strain evidence="1 2">AR-3-8</strain>
    </source>
</reference>
<protein>
    <submittedName>
        <fullName evidence="1">Uncharacterized protein</fullName>
    </submittedName>
</protein>
<dbReference type="OrthoDB" id="1036397at2"/>
<comment type="caution">
    <text evidence="1">The sequence shown here is derived from an EMBL/GenBank/DDBJ whole genome shotgun (WGS) entry which is preliminary data.</text>
</comment>
<proteinExistence type="predicted"/>